<gene>
    <name evidence="2" type="ORF">K491DRAFT_764220</name>
</gene>
<evidence type="ECO:0000313" key="3">
    <source>
        <dbReference type="Proteomes" id="UP000799324"/>
    </source>
</evidence>
<proteinExistence type="predicted"/>
<dbReference type="InterPro" id="IPR004843">
    <property type="entry name" value="Calcineurin-like_PHP"/>
</dbReference>
<dbReference type="SUPFAM" id="SSF56300">
    <property type="entry name" value="Metallo-dependent phosphatases"/>
    <property type="match status" value="1"/>
</dbReference>
<dbReference type="InterPro" id="IPR029052">
    <property type="entry name" value="Metallo-depent_PP-like"/>
</dbReference>
<sequence>MASTDPLVAQLIDAENPEQCGPPPATETLPGRLWAISDLHLSYKTNREELEKLQPRPNDGLILGGDIGETPEHLRLAFTKATSCFGQVFWCPGNHELYTMPTQKEHGLRGEKKYEECVEIAREFGVKTPEDDYTLWEGEGGPCLIAPIFTLYDYSFRPAHVKLENALEWAREENIEATDEHILHPDPHESRIDWCEALLARTEHKLSAAVAAQPDVKLIIVGHWPLREDLVKLFLVPRFSLWCGTKKTEDWHNRFNAKVVVSGHLHVRRTDWRDNTRFEECSLGYPRQWQECKDRGLDINDFLREILPGPELPPADQRSDTIWRRYT</sequence>
<evidence type="ECO:0000259" key="1">
    <source>
        <dbReference type="Pfam" id="PF00149"/>
    </source>
</evidence>
<dbReference type="OrthoDB" id="550558at2759"/>
<dbReference type="Proteomes" id="UP000799324">
    <property type="component" value="Unassembled WGS sequence"/>
</dbReference>
<dbReference type="PANTHER" id="PTHR36492:SF2">
    <property type="entry name" value="[ACYL-CARRIER-PROTEIN] PHOSPHODIESTERASE PPTH"/>
    <property type="match status" value="1"/>
</dbReference>
<accession>A0A6A6TRK8</accession>
<protein>
    <submittedName>
        <fullName evidence="2">Metallophosphoesteras-like protein</fullName>
    </submittedName>
</protein>
<organism evidence="2 3">
    <name type="scientific">Lophiostoma macrostomum CBS 122681</name>
    <dbReference type="NCBI Taxonomy" id="1314788"/>
    <lineage>
        <taxon>Eukaryota</taxon>
        <taxon>Fungi</taxon>
        <taxon>Dikarya</taxon>
        <taxon>Ascomycota</taxon>
        <taxon>Pezizomycotina</taxon>
        <taxon>Dothideomycetes</taxon>
        <taxon>Pleosporomycetidae</taxon>
        <taxon>Pleosporales</taxon>
        <taxon>Lophiostomataceae</taxon>
        <taxon>Lophiostoma</taxon>
    </lineage>
</organism>
<feature type="domain" description="Calcineurin-like phosphoesterase" evidence="1">
    <location>
        <begin position="32"/>
        <end position="267"/>
    </location>
</feature>
<name>A0A6A6TRK8_9PLEO</name>
<keyword evidence="3" id="KW-1185">Reference proteome</keyword>
<dbReference type="Pfam" id="PF00149">
    <property type="entry name" value="Metallophos"/>
    <property type="match status" value="1"/>
</dbReference>
<evidence type="ECO:0000313" key="2">
    <source>
        <dbReference type="EMBL" id="KAF2662452.1"/>
    </source>
</evidence>
<dbReference type="GO" id="GO:0016787">
    <property type="term" value="F:hydrolase activity"/>
    <property type="evidence" value="ECO:0007669"/>
    <property type="project" value="InterPro"/>
</dbReference>
<reference evidence="2" key="1">
    <citation type="journal article" date="2020" name="Stud. Mycol.">
        <title>101 Dothideomycetes genomes: a test case for predicting lifestyles and emergence of pathogens.</title>
        <authorList>
            <person name="Haridas S."/>
            <person name="Albert R."/>
            <person name="Binder M."/>
            <person name="Bloem J."/>
            <person name="Labutti K."/>
            <person name="Salamov A."/>
            <person name="Andreopoulos B."/>
            <person name="Baker S."/>
            <person name="Barry K."/>
            <person name="Bills G."/>
            <person name="Bluhm B."/>
            <person name="Cannon C."/>
            <person name="Castanera R."/>
            <person name="Culley D."/>
            <person name="Daum C."/>
            <person name="Ezra D."/>
            <person name="Gonzalez J."/>
            <person name="Henrissat B."/>
            <person name="Kuo A."/>
            <person name="Liang C."/>
            <person name="Lipzen A."/>
            <person name="Lutzoni F."/>
            <person name="Magnuson J."/>
            <person name="Mondo S."/>
            <person name="Nolan M."/>
            <person name="Ohm R."/>
            <person name="Pangilinan J."/>
            <person name="Park H.-J."/>
            <person name="Ramirez L."/>
            <person name="Alfaro M."/>
            <person name="Sun H."/>
            <person name="Tritt A."/>
            <person name="Yoshinaga Y."/>
            <person name="Zwiers L.-H."/>
            <person name="Turgeon B."/>
            <person name="Goodwin S."/>
            <person name="Spatafora J."/>
            <person name="Crous P."/>
            <person name="Grigoriev I."/>
        </authorList>
    </citation>
    <scope>NUCLEOTIDE SEQUENCE</scope>
    <source>
        <strain evidence="2">CBS 122681</strain>
    </source>
</reference>
<dbReference type="EMBL" id="MU004289">
    <property type="protein sequence ID" value="KAF2662452.1"/>
    <property type="molecule type" value="Genomic_DNA"/>
</dbReference>
<dbReference type="Gene3D" id="3.60.21.10">
    <property type="match status" value="1"/>
</dbReference>
<dbReference type="PANTHER" id="PTHR36492">
    <property type="match status" value="1"/>
</dbReference>
<dbReference type="InterPro" id="IPR052963">
    <property type="entry name" value="Pantetheine_PDE"/>
</dbReference>
<dbReference type="AlphaFoldDB" id="A0A6A6TRK8"/>